<dbReference type="GO" id="GO:0046872">
    <property type="term" value="F:metal ion binding"/>
    <property type="evidence" value="ECO:0007669"/>
    <property type="project" value="UniProtKB-KW"/>
</dbReference>
<evidence type="ECO:0000256" key="8">
    <source>
        <dbReference type="PIRSR" id="PIRSR005091-1"/>
    </source>
</evidence>
<reference evidence="14" key="1">
    <citation type="submission" date="2017-02" db="EMBL/GenBank/DDBJ databases">
        <authorList>
            <person name="Varghese N."/>
            <person name="Submissions S."/>
        </authorList>
    </citation>
    <scope>NUCLEOTIDE SEQUENCE [LARGE SCALE GENOMIC DNA]</scope>
    <source>
        <strain evidence="14">ATCC 25662</strain>
    </source>
</reference>
<evidence type="ECO:0000256" key="7">
    <source>
        <dbReference type="ARBA" id="ARBA00023136"/>
    </source>
</evidence>
<dbReference type="SUPFAM" id="SSF53649">
    <property type="entry name" value="Alkaline phosphatase-like"/>
    <property type="match status" value="1"/>
</dbReference>
<feature type="transmembrane region" description="Helical" evidence="11">
    <location>
        <begin position="62"/>
        <end position="80"/>
    </location>
</feature>
<feature type="active site" evidence="8">
    <location>
        <position position="288"/>
    </location>
</feature>
<evidence type="ECO:0000256" key="3">
    <source>
        <dbReference type="ARBA" id="ARBA00009983"/>
    </source>
</evidence>
<evidence type="ECO:0000313" key="14">
    <source>
        <dbReference type="Proteomes" id="UP000243297"/>
    </source>
</evidence>
<dbReference type="PANTHER" id="PTHR47371">
    <property type="entry name" value="LIPOTEICHOIC ACID SYNTHASE"/>
    <property type="match status" value="1"/>
</dbReference>
<feature type="transmembrane region" description="Helical" evidence="11">
    <location>
        <begin position="7"/>
        <end position="25"/>
    </location>
</feature>
<dbReference type="STRING" id="118967.SAMN02745191_1025"/>
<feature type="transmembrane region" description="Helical" evidence="11">
    <location>
        <begin position="111"/>
        <end position="131"/>
    </location>
</feature>
<keyword evidence="7 11" id="KW-0472">Membrane</keyword>
<sequence length="613" mass="70207">MKKTLSITNVVVLFVSILLLEIIFRNDIGITNLFGSYLLYTSCFAFILSSIMLLFGRVGRTIYSVLILVFIGGLFAAQSLHYDFFETFFSISKISIIQEFFQVSGETTHKMSLSLLIYFIPALVCLIIGLIKPLNEKISFKVRSILCSILLVIGVMGLLFIPQGYKDNKIMSKSNKLLYETLYNSEKAVDKLGFYAYTIKDVQLYLDKDNSSDENNKLIVDMYMQDNGYKASTNEYTNMFEGKNLILILCESLSPIAINEDLTPTLYKLQREGINFSNHYAPVFQTATSDSEYISLTGLLPSILDGPISYDFADNSFPMALPWKFRDLGYSANSFHSFKKSFYNREQLHYTYGFTYLYDWEDLNFYKKPEFVEAMNWVADKDLMSSVVKISIDLEQEPFFDFVISVSGHIPYIRGRYELENDLWETIKIYGEVGETYSEEALCYLGAQRTLESGIEELINDLEKEGLLEDTVIALYGDHYPYGLTKEASKELFGENIGNDIYKTPFIIWTPGIEHKEVTDITSTFDIYPTLANLFGLDINGQMIIGRDALSGSEGLVIFQDYSWKTNDGYYDATKQVFSTSNLNEDDIEEINDKVFNLIMVGQNIIREDYFRN</sequence>
<keyword evidence="9" id="KW-0479">Metal-binding</keyword>
<name>A0A1T4LSZ5_9FIRM</name>
<dbReference type="InterPro" id="IPR000917">
    <property type="entry name" value="Sulfatase_N"/>
</dbReference>
<feature type="transmembrane region" description="Helical" evidence="11">
    <location>
        <begin position="37"/>
        <end position="55"/>
    </location>
</feature>
<dbReference type="Gene3D" id="3.40.720.10">
    <property type="entry name" value="Alkaline Phosphatase, subunit A"/>
    <property type="match status" value="1"/>
</dbReference>
<keyword evidence="9" id="KW-0464">Manganese</keyword>
<evidence type="ECO:0000256" key="1">
    <source>
        <dbReference type="ARBA" id="ARBA00004651"/>
    </source>
</evidence>
<evidence type="ECO:0000256" key="6">
    <source>
        <dbReference type="ARBA" id="ARBA00022989"/>
    </source>
</evidence>
<dbReference type="Gene3D" id="3.30.1120.170">
    <property type="match status" value="1"/>
</dbReference>
<comment type="similarity">
    <text evidence="3">Belongs to the LTA synthase family.</text>
</comment>
<protein>
    <submittedName>
        <fullName evidence="13">Phosphoglycerol transferase MdoB</fullName>
    </submittedName>
</protein>
<dbReference type="Proteomes" id="UP000243297">
    <property type="component" value="Unassembled WGS sequence"/>
</dbReference>
<dbReference type="InterPro" id="IPR012160">
    <property type="entry name" value="LtaS-like"/>
</dbReference>
<dbReference type="OrthoDB" id="9777768at2"/>
<evidence type="ECO:0000313" key="13">
    <source>
        <dbReference type="EMBL" id="SJZ57746.1"/>
    </source>
</evidence>
<evidence type="ECO:0000256" key="9">
    <source>
        <dbReference type="PIRSR" id="PIRSR005091-2"/>
    </source>
</evidence>
<dbReference type="InterPro" id="IPR050448">
    <property type="entry name" value="OpgB/LTA_synthase_biosynth"/>
</dbReference>
<evidence type="ECO:0000256" key="10">
    <source>
        <dbReference type="PIRSR" id="PIRSR005091-3"/>
    </source>
</evidence>
<feature type="binding site" evidence="10">
    <location>
        <position position="479"/>
    </location>
    <ligand>
        <name>Mn(2+)</name>
        <dbReference type="ChEBI" id="CHEBI:29035"/>
    </ligand>
</feature>
<accession>A0A1T4LSZ5</accession>
<feature type="binding site" evidence="10">
    <location>
        <position position="251"/>
    </location>
    <ligand>
        <name>Mn(2+)</name>
        <dbReference type="ChEBI" id="CHEBI:29035"/>
    </ligand>
</feature>
<keyword evidence="5 11" id="KW-0812">Transmembrane</keyword>
<keyword evidence="14" id="KW-1185">Reference proteome</keyword>
<evidence type="ECO:0000256" key="11">
    <source>
        <dbReference type="SAM" id="Phobius"/>
    </source>
</evidence>
<feature type="binding site" evidence="10">
    <location>
        <position position="478"/>
    </location>
    <ligand>
        <name>Mn(2+)</name>
        <dbReference type="ChEBI" id="CHEBI:29035"/>
    </ligand>
</feature>
<dbReference type="PIRSF" id="PIRSF005091">
    <property type="entry name" value="Mmb_sulf_HI1246"/>
    <property type="match status" value="1"/>
</dbReference>
<keyword evidence="4" id="KW-1003">Cell membrane</keyword>
<gene>
    <name evidence="13" type="ORF">SAMN02745191_1025</name>
</gene>
<keyword evidence="6 11" id="KW-1133">Transmembrane helix</keyword>
<feature type="domain" description="Sulfatase N-terminal" evidence="12">
    <location>
        <begin position="243"/>
        <end position="536"/>
    </location>
</feature>
<evidence type="ECO:0000256" key="4">
    <source>
        <dbReference type="ARBA" id="ARBA00022475"/>
    </source>
</evidence>
<organism evidence="13 14">
    <name type="scientific">Anaerorhabdus furcosa</name>
    <dbReference type="NCBI Taxonomy" id="118967"/>
    <lineage>
        <taxon>Bacteria</taxon>
        <taxon>Bacillati</taxon>
        <taxon>Bacillota</taxon>
        <taxon>Erysipelotrichia</taxon>
        <taxon>Erysipelotrichales</taxon>
        <taxon>Erysipelotrichaceae</taxon>
        <taxon>Anaerorhabdus</taxon>
    </lineage>
</organism>
<comment type="subcellular location">
    <subcellularLocation>
        <location evidence="1">Cell membrane</location>
        <topology evidence="1">Multi-pass membrane protein</topology>
    </subcellularLocation>
</comment>
<evidence type="ECO:0000256" key="2">
    <source>
        <dbReference type="ARBA" id="ARBA00004936"/>
    </source>
</evidence>
<dbReference type="Pfam" id="PF00884">
    <property type="entry name" value="Sulfatase"/>
    <property type="match status" value="1"/>
</dbReference>
<dbReference type="GO" id="GO:0016740">
    <property type="term" value="F:transferase activity"/>
    <property type="evidence" value="ECO:0007669"/>
    <property type="project" value="UniProtKB-KW"/>
</dbReference>
<feature type="transmembrane region" description="Helical" evidence="11">
    <location>
        <begin position="143"/>
        <end position="165"/>
    </location>
</feature>
<proteinExistence type="inferred from homology"/>
<dbReference type="InterPro" id="IPR017850">
    <property type="entry name" value="Alkaline_phosphatase_core_sf"/>
</dbReference>
<dbReference type="RefSeq" id="WP_078711448.1">
    <property type="nucleotide sequence ID" value="NZ_FUWY01000002.1"/>
</dbReference>
<dbReference type="AlphaFoldDB" id="A0A1T4LSZ5"/>
<feature type="binding site" evidence="9">
    <location>
        <position position="409"/>
    </location>
    <ligand>
        <name>substrate</name>
    </ligand>
</feature>
<keyword evidence="13" id="KW-0808">Transferase</keyword>
<comment type="pathway">
    <text evidence="2">Cell wall biogenesis; lipoteichoic acid biosynthesis.</text>
</comment>
<feature type="binding site" evidence="10">
    <location>
        <position position="288"/>
    </location>
    <ligand>
        <name>Mn(2+)</name>
        <dbReference type="ChEBI" id="CHEBI:29035"/>
    </ligand>
</feature>
<evidence type="ECO:0000259" key="12">
    <source>
        <dbReference type="Pfam" id="PF00884"/>
    </source>
</evidence>
<dbReference type="CDD" id="cd16015">
    <property type="entry name" value="LTA_synthase"/>
    <property type="match status" value="1"/>
</dbReference>
<dbReference type="PANTHER" id="PTHR47371:SF3">
    <property type="entry name" value="PHOSPHOGLYCEROL TRANSFERASE I"/>
    <property type="match status" value="1"/>
</dbReference>
<dbReference type="EMBL" id="FUWY01000002">
    <property type="protein sequence ID" value="SJZ57746.1"/>
    <property type="molecule type" value="Genomic_DNA"/>
</dbReference>
<evidence type="ECO:0000256" key="5">
    <source>
        <dbReference type="ARBA" id="ARBA00022692"/>
    </source>
</evidence>
<dbReference type="GO" id="GO:0005886">
    <property type="term" value="C:plasma membrane"/>
    <property type="evidence" value="ECO:0007669"/>
    <property type="project" value="UniProtKB-SubCell"/>
</dbReference>